<evidence type="ECO:0000256" key="1">
    <source>
        <dbReference type="ARBA" id="ARBA00004141"/>
    </source>
</evidence>
<dbReference type="Pfam" id="PF05154">
    <property type="entry name" value="TM2"/>
    <property type="match status" value="1"/>
</dbReference>
<comment type="subcellular location">
    <subcellularLocation>
        <location evidence="1">Membrane</location>
        <topology evidence="1">Multi-pass membrane protein</topology>
    </subcellularLocation>
</comment>
<evidence type="ECO:0000256" key="2">
    <source>
        <dbReference type="ARBA" id="ARBA00022692"/>
    </source>
</evidence>
<sequence length="270" mass="29115">MASPIISPKSRASDRENSANRPASGEADASRQDQPVCARCAEPCNTTGPQCGACGAIADSFVYRSRVAAAALALFGGLFGLHRFYLKQWRALLYLAFCWTPLPWLAGIVECIVFLSSSQTAWNAKYNQGISTGRESGKVLGLFMILGLAIFAGTLSLLSWLPFQAASNAFEAHQQQRAIVAATEQVATATQQFVQAHGRHPQNLSQLRLDKQMMDDYGQSIQLSRTELSATLPGPNGGQIIMVPVLMNGEVLWDCSGSTLVGYALPSQCR</sequence>
<dbReference type="AlphaFoldDB" id="A0A346NKJ3"/>
<evidence type="ECO:0000256" key="3">
    <source>
        <dbReference type="ARBA" id="ARBA00022989"/>
    </source>
</evidence>
<keyword evidence="3 6" id="KW-1133">Transmembrane helix</keyword>
<dbReference type="EMBL" id="CP031769">
    <property type="protein sequence ID" value="AXR06050.1"/>
    <property type="molecule type" value="Genomic_DNA"/>
</dbReference>
<dbReference type="Proteomes" id="UP000262073">
    <property type="component" value="Chromosome"/>
</dbReference>
<evidence type="ECO:0000256" key="5">
    <source>
        <dbReference type="SAM" id="MobiDB-lite"/>
    </source>
</evidence>
<feature type="transmembrane region" description="Helical" evidence="6">
    <location>
        <begin position="67"/>
        <end position="85"/>
    </location>
</feature>
<keyword evidence="2 6" id="KW-0812">Transmembrane</keyword>
<name>A0A346NKJ3_9ALTE</name>
<evidence type="ECO:0000313" key="9">
    <source>
        <dbReference type="Proteomes" id="UP000262073"/>
    </source>
</evidence>
<dbReference type="Gene3D" id="3.30.700.10">
    <property type="entry name" value="Glycoprotein, Type 4 Pilin"/>
    <property type="match status" value="1"/>
</dbReference>
<feature type="region of interest" description="Disordered" evidence="5">
    <location>
        <begin position="1"/>
        <end position="30"/>
    </location>
</feature>
<feature type="transmembrane region" description="Helical" evidence="6">
    <location>
        <begin position="91"/>
        <end position="118"/>
    </location>
</feature>
<keyword evidence="4 6" id="KW-0472">Membrane</keyword>
<feature type="domain" description="TM2" evidence="7">
    <location>
        <begin position="64"/>
        <end position="111"/>
    </location>
</feature>
<keyword evidence="9" id="KW-1185">Reference proteome</keyword>
<evidence type="ECO:0000259" key="7">
    <source>
        <dbReference type="Pfam" id="PF05154"/>
    </source>
</evidence>
<organism evidence="8 9">
    <name type="scientific">Salinimonas sediminis</name>
    <dbReference type="NCBI Taxonomy" id="2303538"/>
    <lineage>
        <taxon>Bacteria</taxon>
        <taxon>Pseudomonadati</taxon>
        <taxon>Pseudomonadota</taxon>
        <taxon>Gammaproteobacteria</taxon>
        <taxon>Alteromonadales</taxon>
        <taxon>Alteromonadaceae</taxon>
        <taxon>Alteromonas/Salinimonas group</taxon>
        <taxon>Salinimonas</taxon>
    </lineage>
</organism>
<evidence type="ECO:0000313" key="8">
    <source>
        <dbReference type="EMBL" id="AXR06050.1"/>
    </source>
</evidence>
<reference evidence="8 9" key="1">
    <citation type="submission" date="2018-08" db="EMBL/GenBank/DDBJ databases">
        <title>Salinimonas sediminis sp. nov., a piezophilic bacterium isolated from a deep-sea sediment sample from the New Britain Trench.</title>
        <authorList>
            <person name="Cao J."/>
        </authorList>
    </citation>
    <scope>NUCLEOTIDE SEQUENCE [LARGE SCALE GENOMIC DNA]</scope>
    <source>
        <strain evidence="8 9">N102</strain>
    </source>
</reference>
<proteinExistence type="predicted"/>
<gene>
    <name evidence="8" type="ORF">D0Y50_06475</name>
</gene>
<dbReference type="KEGG" id="salm:D0Y50_06475"/>
<evidence type="ECO:0000256" key="4">
    <source>
        <dbReference type="ARBA" id="ARBA00023136"/>
    </source>
</evidence>
<accession>A0A346NKJ3</accession>
<dbReference type="OrthoDB" id="9816361at2"/>
<feature type="transmembrane region" description="Helical" evidence="6">
    <location>
        <begin position="139"/>
        <end position="161"/>
    </location>
</feature>
<dbReference type="RefSeq" id="WP_117316046.1">
    <property type="nucleotide sequence ID" value="NZ_CP031769.1"/>
</dbReference>
<protein>
    <submittedName>
        <fullName evidence="8">NINE protein</fullName>
    </submittedName>
</protein>
<dbReference type="GO" id="GO:0016020">
    <property type="term" value="C:membrane"/>
    <property type="evidence" value="ECO:0007669"/>
    <property type="project" value="UniProtKB-SubCell"/>
</dbReference>
<evidence type="ECO:0000256" key="6">
    <source>
        <dbReference type="SAM" id="Phobius"/>
    </source>
</evidence>
<dbReference type="InterPro" id="IPR007829">
    <property type="entry name" value="TM2"/>
</dbReference>